<dbReference type="EMBL" id="BPLQ01011964">
    <property type="protein sequence ID" value="GIY61656.1"/>
    <property type="molecule type" value="Genomic_DNA"/>
</dbReference>
<accession>A0AAV4UUT3</accession>
<feature type="compositionally biased region" description="Polar residues" evidence="1">
    <location>
        <begin position="71"/>
        <end position="86"/>
    </location>
</feature>
<evidence type="ECO:0000256" key="1">
    <source>
        <dbReference type="SAM" id="MobiDB-lite"/>
    </source>
</evidence>
<feature type="compositionally biased region" description="Basic and acidic residues" evidence="1">
    <location>
        <begin position="1"/>
        <end position="10"/>
    </location>
</feature>
<comment type="caution">
    <text evidence="2">The sequence shown here is derived from an EMBL/GenBank/DDBJ whole genome shotgun (WGS) entry which is preliminary data.</text>
</comment>
<feature type="compositionally biased region" description="Low complexity" evidence="1">
    <location>
        <begin position="21"/>
        <end position="36"/>
    </location>
</feature>
<gene>
    <name evidence="2" type="ORF">CDAR_127481</name>
</gene>
<feature type="region of interest" description="Disordered" evidence="1">
    <location>
        <begin position="1"/>
        <end position="42"/>
    </location>
</feature>
<dbReference type="AlphaFoldDB" id="A0AAV4UUT3"/>
<feature type="region of interest" description="Disordered" evidence="1">
    <location>
        <begin position="68"/>
        <end position="88"/>
    </location>
</feature>
<evidence type="ECO:0000313" key="2">
    <source>
        <dbReference type="EMBL" id="GIY61656.1"/>
    </source>
</evidence>
<name>A0AAV4UUT3_9ARAC</name>
<keyword evidence="3" id="KW-1185">Reference proteome</keyword>
<dbReference type="Proteomes" id="UP001054837">
    <property type="component" value="Unassembled WGS sequence"/>
</dbReference>
<proteinExistence type="predicted"/>
<reference evidence="2 3" key="1">
    <citation type="submission" date="2021-06" db="EMBL/GenBank/DDBJ databases">
        <title>Caerostris darwini draft genome.</title>
        <authorList>
            <person name="Kono N."/>
            <person name="Arakawa K."/>
        </authorList>
    </citation>
    <scope>NUCLEOTIDE SEQUENCE [LARGE SCALE GENOMIC DNA]</scope>
</reference>
<sequence>MHRHQIKEESPVASSCGGKASVGPSVSGRRGQSGRVGHQKGGTSLVKDDLFRLCLKCNSLTDKTLKKTLGTAASTESGKTSSSLMGTSGGRQKTALFAKTLIDIHVWSVSFPTFNRILIAWADTSNSEF</sequence>
<evidence type="ECO:0000313" key="3">
    <source>
        <dbReference type="Proteomes" id="UP001054837"/>
    </source>
</evidence>
<protein>
    <submittedName>
        <fullName evidence="2">Uncharacterized protein</fullName>
    </submittedName>
</protein>
<organism evidence="2 3">
    <name type="scientific">Caerostris darwini</name>
    <dbReference type="NCBI Taxonomy" id="1538125"/>
    <lineage>
        <taxon>Eukaryota</taxon>
        <taxon>Metazoa</taxon>
        <taxon>Ecdysozoa</taxon>
        <taxon>Arthropoda</taxon>
        <taxon>Chelicerata</taxon>
        <taxon>Arachnida</taxon>
        <taxon>Araneae</taxon>
        <taxon>Araneomorphae</taxon>
        <taxon>Entelegynae</taxon>
        <taxon>Araneoidea</taxon>
        <taxon>Araneidae</taxon>
        <taxon>Caerostris</taxon>
    </lineage>
</organism>